<dbReference type="AlphaFoldDB" id="A0ABD3TIE1"/>
<evidence type="ECO:0000313" key="2">
    <source>
        <dbReference type="EMBL" id="KAL3836765.1"/>
    </source>
</evidence>
<comment type="caution">
    <text evidence="2">The sequence shown here is derived from an EMBL/GenBank/DDBJ whole genome shotgun (WGS) entry which is preliminary data.</text>
</comment>
<feature type="compositionally biased region" description="Basic and acidic residues" evidence="1">
    <location>
        <begin position="204"/>
        <end position="216"/>
    </location>
</feature>
<sequence length="222" mass="25360">SKQNRNRNSNSQGAVNNEYVLKATIRMNNAYDDVNGEITYSDQHTSISIQHLERDSILYATPSKANGSSEIVRDKYNGVITNGKQMTTDLYSKVQKMPGQKLHNLKQSMSGDDEYDKIKFDIPYAQQAEHAVNIYDKTTVDCDHQEEHFENMFNKAELYHDGKSMDAVDGYEKANFHGGQHKKRGKNIHSDEENASPCQISENLYDKANFHRRPQDESSGYL</sequence>
<feature type="region of interest" description="Disordered" evidence="1">
    <location>
        <begin position="176"/>
        <end position="222"/>
    </location>
</feature>
<reference evidence="2 3" key="1">
    <citation type="submission" date="2024-11" db="EMBL/GenBank/DDBJ databases">
        <title>Chromosome-level genome assembly of the freshwater bivalve Anodonta woodiana.</title>
        <authorList>
            <person name="Chen X."/>
        </authorList>
    </citation>
    <scope>NUCLEOTIDE SEQUENCE [LARGE SCALE GENOMIC DNA]</scope>
    <source>
        <strain evidence="2">MN2024</strain>
        <tissue evidence="2">Gills</tissue>
    </source>
</reference>
<dbReference type="Proteomes" id="UP001634394">
    <property type="component" value="Unassembled WGS sequence"/>
</dbReference>
<evidence type="ECO:0000313" key="3">
    <source>
        <dbReference type="Proteomes" id="UP001634394"/>
    </source>
</evidence>
<keyword evidence="3" id="KW-1185">Reference proteome</keyword>
<organism evidence="2 3">
    <name type="scientific">Sinanodonta woodiana</name>
    <name type="common">Chinese pond mussel</name>
    <name type="synonym">Anodonta woodiana</name>
    <dbReference type="NCBI Taxonomy" id="1069815"/>
    <lineage>
        <taxon>Eukaryota</taxon>
        <taxon>Metazoa</taxon>
        <taxon>Spiralia</taxon>
        <taxon>Lophotrochozoa</taxon>
        <taxon>Mollusca</taxon>
        <taxon>Bivalvia</taxon>
        <taxon>Autobranchia</taxon>
        <taxon>Heteroconchia</taxon>
        <taxon>Palaeoheterodonta</taxon>
        <taxon>Unionida</taxon>
        <taxon>Unionoidea</taxon>
        <taxon>Unionidae</taxon>
        <taxon>Unioninae</taxon>
        <taxon>Sinanodonta</taxon>
    </lineage>
</organism>
<evidence type="ECO:0000256" key="1">
    <source>
        <dbReference type="SAM" id="MobiDB-lite"/>
    </source>
</evidence>
<dbReference type="EMBL" id="JBJQND010000018">
    <property type="protein sequence ID" value="KAL3836765.1"/>
    <property type="molecule type" value="Genomic_DNA"/>
</dbReference>
<protein>
    <submittedName>
        <fullName evidence="2">Uncharacterized protein</fullName>
    </submittedName>
</protein>
<accession>A0ABD3TIE1</accession>
<name>A0ABD3TIE1_SINWO</name>
<proteinExistence type="predicted"/>
<feature type="non-terminal residue" evidence="2">
    <location>
        <position position="1"/>
    </location>
</feature>
<gene>
    <name evidence="2" type="ORF">ACJMK2_022182</name>
</gene>